<evidence type="ECO:0000256" key="1">
    <source>
        <dbReference type="ARBA" id="ARBA00004141"/>
    </source>
</evidence>
<keyword evidence="4 5" id="KW-0472">Membrane</keyword>
<protein>
    <submittedName>
        <fullName evidence="6">Phage holin family protein</fullName>
    </submittedName>
</protein>
<feature type="transmembrane region" description="Helical" evidence="5">
    <location>
        <begin position="50"/>
        <end position="69"/>
    </location>
</feature>
<comment type="subcellular location">
    <subcellularLocation>
        <location evidence="1">Membrane</location>
        <topology evidence="1">Multi-pass membrane protein</topology>
    </subcellularLocation>
</comment>
<evidence type="ECO:0000256" key="4">
    <source>
        <dbReference type="ARBA" id="ARBA00023136"/>
    </source>
</evidence>
<dbReference type="RefSeq" id="WP_259543183.1">
    <property type="nucleotide sequence ID" value="NZ_JANLCJ010000294.1"/>
</dbReference>
<evidence type="ECO:0000256" key="5">
    <source>
        <dbReference type="SAM" id="Phobius"/>
    </source>
</evidence>
<evidence type="ECO:0000313" key="7">
    <source>
        <dbReference type="Proteomes" id="UP001165586"/>
    </source>
</evidence>
<dbReference type="EMBL" id="JANLCJ010000294">
    <property type="protein sequence ID" value="MCS5736944.1"/>
    <property type="molecule type" value="Genomic_DNA"/>
</dbReference>
<keyword evidence="2 5" id="KW-0812">Transmembrane</keyword>
<comment type="caution">
    <text evidence="6">The sequence shown here is derived from an EMBL/GenBank/DDBJ whole genome shotgun (WGS) entry which is preliminary data.</text>
</comment>
<evidence type="ECO:0000313" key="6">
    <source>
        <dbReference type="EMBL" id="MCS5736944.1"/>
    </source>
</evidence>
<sequence length="133" mass="14500">MISSAHDLAQNTAFHVLLLLIVADFISGNAKAFIWGVVNSKIGFKGALKHSLAICLVCVVWIVACEFGLPEIGILVNSFYILVYSISFLENLAMCGVPVPKALLQRVKAEKAKFERILAEYKEEGNDNESAGD</sequence>
<organism evidence="6 7">
    <name type="scientific">Herbiconiux daphne</name>
    <dbReference type="NCBI Taxonomy" id="2970914"/>
    <lineage>
        <taxon>Bacteria</taxon>
        <taxon>Bacillati</taxon>
        <taxon>Actinomycetota</taxon>
        <taxon>Actinomycetes</taxon>
        <taxon>Micrococcales</taxon>
        <taxon>Microbacteriaceae</taxon>
        <taxon>Herbiconiux</taxon>
    </lineage>
</organism>
<proteinExistence type="predicted"/>
<reference evidence="6" key="1">
    <citation type="submission" date="2022-08" db="EMBL/GenBank/DDBJ databases">
        <authorList>
            <person name="Deng Y."/>
            <person name="Han X.-F."/>
            <person name="Zhang Y.-Q."/>
        </authorList>
    </citation>
    <scope>NUCLEOTIDE SEQUENCE</scope>
    <source>
        <strain evidence="6">CPCC 203386</strain>
    </source>
</reference>
<gene>
    <name evidence="6" type="ORF">N1032_24775</name>
</gene>
<keyword evidence="7" id="KW-1185">Reference proteome</keyword>
<dbReference type="Pfam" id="PF05105">
    <property type="entry name" value="Phage_holin_4_1"/>
    <property type="match status" value="1"/>
</dbReference>
<evidence type="ECO:0000256" key="3">
    <source>
        <dbReference type="ARBA" id="ARBA00022989"/>
    </source>
</evidence>
<feature type="transmembrane region" description="Helical" evidence="5">
    <location>
        <begin position="12"/>
        <end position="38"/>
    </location>
</feature>
<keyword evidence="3 5" id="KW-1133">Transmembrane helix</keyword>
<name>A0ABT2HAM3_9MICO</name>
<dbReference type="NCBIfam" id="TIGR01593">
    <property type="entry name" value="holin_tox_secr"/>
    <property type="match status" value="1"/>
</dbReference>
<feature type="transmembrane region" description="Helical" evidence="5">
    <location>
        <begin position="81"/>
        <end position="104"/>
    </location>
</feature>
<evidence type="ECO:0000256" key="2">
    <source>
        <dbReference type="ARBA" id="ARBA00022692"/>
    </source>
</evidence>
<dbReference type="Proteomes" id="UP001165586">
    <property type="component" value="Unassembled WGS sequence"/>
</dbReference>
<dbReference type="InterPro" id="IPR006480">
    <property type="entry name" value="Phage_holin_4_1"/>
</dbReference>
<accession>A0ABT2HAM3</accession>